<dbReference type="KEGG" id="acad:UA74_10535"/>
<keyword evidence="14" id="KW-0413">Isomerase</keyword>
<dbReference type="FunFam" id="3.40.50.300:FF:000156">
    <property type="entry name" value="ATP-dependent DNA helicase recQ"/>
    <property type="match status" value="1"/>
</dbReference>
<proteinExistence type="inferred from homology"/>
<dbReference type="SMART" id="SM00487">
    <property type="entry name" value="DEXDc"/>
    <property type="match status" value="1"/>
</dbReference>
<dbReference type="EC" id="5.6.2.4" evidence="16"/>
<name>A0AAC9LD34_9PSEU</name>
<sequence length="613" mass="67385">MASPVTTDPEVSEALQVLRRVFGYDSFRGDQAEIIDHVVGGGDALVLMPTGGGKSLCYQIPALVREGVGIVVSPLIALMQDQVDALRALGVRAGFLNSSQDFDERREVESAFLAGELDLLYLAPERLTVESTLRLLDRGTISLFAIDEAHCVAQWGHDFRPHYLELSMLHERWPDVPRIALTATATEATHTEIAARLNLGEARHFVASFDRPNIQYRIGLKNRAQQQLLELLRTEHADDAGIVYCLSRNSVEKTAQFLVDNGFSAVPYHAKLDPAVRAANQARFLREDGVIVVATIAFGMGIDKPDVRFVAHLDLPKSVEGYYQETGRAGRDGLPSTAWMAYGLQDVMQQRSMIDSSEGDAAHRRKLATHLDAMLALCETVACRRVQLLAYFGQQSAPCGNCDTCLTPPESWDGTIPAQKVLSTVYRLDRERDQRFGAGHVIDILLGRRTPKVEQHGHDSLKVFGVGTELRDTEWSGVVRQLLAQGLLTVTGDYHVLVLTEASDAVLARQREVRLRREPERAARAAKPARSRKGAPAADLAAEAVPVFERLRAWRSAAAKEQGVPAYVIFHDATLREIASREPSTLGELGTVSGVGENKLAKYGQQILDTLTS</sequence>
<keyword evidence="21" id="KW-1185">Reference proteome</keyword>
<dbReference type="EMBL" id="CP016076">
    <property type="protein sequence ID" value="APU14170.1"/>
    <property type="molecule type" value="Genomic_DNA"/>
</dbReference>
<evidence type="ECO:0000256" key="6">
    <source>
        <dbReference type="ARBA" id="ARBA00022763"/>
    </source>
</evidence>
<comment type="catalytic activity">
    <reaction evidence="15">
        <text>Couples ATP hydrolysis with the unwinding of duplex DNA by translocating in the 3'-5' direction.</text>
        <dbReference type="EC" id="5.6.2.4"/>
    </reaction>
</comment>
<dbReference type="InterPro" id="IPR036388">
    <property type="entry name" value="WH-like_DNA-bd_sf"/>
</dbReference>
<dbReference type="Pfam" id="PF09382">
    <property type="entry name" value="RQC"/>
    <property type="match status" value="1"/>
</dbReference>
<evidence type="ECO:0000256" key="9">
    <source>
        <dbReference type="ARBA" id="ARBA00022833"/>
    </source>
</evidence>
<dbReference type="NCBIfam" id="TIGR00614">
    <property type="entry name" value="recQ_fam"/>
    <property type="match status" value="1"/>
</dbReference>
<dbReference type="InterPro" id="IPR010997">
    <property type="entry name" value="HRDC-like_sf"/>
</dbReference>
<accession>A0AAC9LD34</accession>
<dbReference type="Gene3D" id="3.40.50.300">
    <property type="entry name" value="P-loop containing nucleotide triphosphate hydrolases"/>
    <property type="match status" value="2"/>
</dbReference>
<keyword evidence="13" id="KW-0234">DNA repair</keyword>
<dbReference type="SMART" id="SM00956">
    <property type="entry name" value="RQC"/>
    <property type="match status" value="1"/>
</dbReference>
<evidence type="ECO:0000256" key="14">
    <source>
        <dbReference type="ARBA" id="ARBA00023235"/>
    </source>
</evidence>
<dbReference type="RefSeq" id="WP_075740089.1">
    <property type="nucleotide sequence ID" value="NZ_CP016076.1"/>
</dbReference>
<comment type="cofactor">
    <cofactor evidence="1">
        <name>Mg(2+)</name>
        <dbReference type="ChEBI" id="CHEBI:18420"/>
    </cofactor>
</comment>
<dbReference type="CDD" id="cd18794">
    <property type="entry name" value="SF2_C_RecQ"/>
    <property type="match status" value="1"/>
</dbReference>
<dbReference type="InterPro" id="IPR002121">
    <property type="entry name" value="HRDC_dom"/>
</dbReference>
<dbReference type="Gene3D" id="1.10.150.80">
    <property type="entry name" value="HRDC domain"/>
    <property type="match status" value="1"/>
</dbReference>
<dbReference type="GO" id="GO:0043590">
    <property type="term" value="C:bacterial nucleoid"/>
    <property type="evidence" value="ECO:0007669"/>
    <property type="project" value="TreeGrafter"/>
</dbReference>
<dbReference type="InterPro" id="IPR006293">
    <property type="entry name" value="DNA_helicase_ATP-dep_RecQ_bac"/>
</dbReference>
<dbReference type="SMART" id="SM00490">
    <property type="entry name" value="HELICc"/>
    <property type="match status" value="1"/>
</dbReference>
<dbReference type="GO" id="GO:0006310">
    <property type="term" value="P:DNA recombination"/>
    <property type="evidence" value="ECO:0007669"/>
    <property type="project" value="UniProtKB-UniRule"/>
</dbReference>
<dbReference type="PROSITE" id="PS51194">
    <property type="entry name" value="HELICASE_CTER"/>
    <property type="match status" value="1"/>
</dbReference>
<dbReference type="Proteomes" id="UP000185511">
    <property type="component" value="Chromosome"/>
</dbReference>
<evidence type="ECO:0000256" key="2">
    <source>
        <dbReference type="ARBA" id="ARBA00001947"/>
    </source>
</evidence>
<reference evidence="21" key="1">
    <citation type="submission" date="2016-06" db="EMBL/GenBank/DDBJ databases">
        <title>Complete genome sequence of Actinoalloteichus fjordicus DSM 46855 (=ADI127-17), type strain of the new species Actinoalloteichus fjordicus.</title>
        <authorList>
            <person name="Ruckert C."/>
            <person name="Nouioui I."/>
            <person name="Willmese J."/>
            <person name="van Wezel G."/>
            <person name="Klenk H.-P."/>
            <person name="Kalinowski J."/>
            <person name="Zotchev S.B."/>
        </authorList>
    </citation>
    <scope>NUCLEOTIDE SEQUENCE [LARGE SCALE GENOMIC DNA]</scope>
    <source>
        <strain evidence="21">ADI127-7</strain>
    </source>
</reference>
<dbReference type="InterPro" id="IPR011545">
    <property type="entry name" value="DEAD/DEAH_box_helicase_dom"/>
</dbReference>
<dbReference type="CDD" id="cd17920">
    <property type="entry name" value="DEXHc_RecQ"/>
    <property type="match status" value="1"/>
</dbReference>
<dbReference type="Gene3D" id="1.10.10.10">
    <property type="entry name" value="Winged helix-like DNA-binding domain superfamily/Winged helix DNA-binding domain"/>
    <property type="match status" value="1"/>
</dbReference>
<dbReference type="Pfam" id="PF00570">
    <property type="entry name" value="HRDC"/>
    <property type="match status" value="1"/>
</dbReference>
<dbReference type="SUPFAM" id="SSF47819">
    <property type="entry name" value="HRDC-like"/>
    <property type="match status" value="1"/>
</dbReference>
<evidence type="ECO:0000256" key="12">
    <source>
        <dbReference type="ARBA" id="ARBA00023172"/>
    </source>
</evidence>
<dbReference type="NCBIfam" id="TIGR01389">
    <property type="entry name" value="recQ"/>
    <property type="match status" value="1"/>
</dbReference>
<dbReference type="PANTHER" id="PTHR13710:SF105">
    <property type="entry name" value="ATP-DEPENDENT DNA HELICASE Q1"/>
    <property type="match status" value="1"/>
</dbReference>
<dbReference type="PROSITE" id="PS51192">
    <property type="entry name" value="HELICASE_ATP_BIND_1"/>
    <property type="match status" value="1"/>
</dbReference>
<evidence type="ECO:0000259" key="17">
    <source>
        <dbReference type="PROSITE" id="PS50967"/>
    </source>
</evidence>
<evidence type="ECO:0000256" key="5">
    <source>
        <dbReference type="ARBA" id="ARBA00022741"/>
    </source>
</evidence>
<dbReference type="InterPro" id="IPR014001">
    <property type="entry name" value="Helicase_ATP-bd"/>
</dbReference>
<keyword evidence="7 20" id="KW-0378">Hydrolase</keyword>
<keyword evidence="6" id="KW-0227">DNA damage</keyword>
<dbReference type="Pfam" id="PF16124">
    <property type="entry name" value="RecQ_Zn_bind"/>
    <property type="match status" value="1"/>
</dbReference>
<evidence type="ECO:0000256" key="3">
    <source>
        <dbReference type="ARBA" id="ARBA00005446"/>
    </source>
</evidence>
<dbReference type="SUPFAM" id="SSF52540">
    <property type="entry name" value="P-loop containing nucleoside triphosphate hydrolases"/>
    <property type="match status" value="2"/>
</dbReference>
<comment type="similarity">
    <text evidence="3">Belongs to the helicase family. RecQ subfamily.</text>
</comment>
<evidence type="ECO:0000256" key="1">
    <source>
        <dbReference type="ARBA" id="ARBA00001946"/>
    </source>
</evidence>
<organism evidence="20 21">
    <name type="scientific">Actinoalloteichus fjordicus</name>
    <dbReference type="NCBI Taxonomy" id="1612552"/>
    <lineage>
        <taxon>Bacteria</taxon>
        <taxon>Bacillati</taxon>
        <taxon>Actinomycetota</taxon>
        <taxon>Actinomycetes</taxon>
        <taxon>Pseudonocardiales</taxon>
        <taxon>Pseudonocardiaceae</taxon>
        <taxon>Actinoalloteichus</taxon>
    </lineage>
</organism>
<evidence type="ECO:0000256" key="4">
    <source>
        <dbReference type="ARBA" id="ARBA00022723"/>
    </source>
</evidence>
<dbReference type="InterPro" id="IPR001650">
    <property type="entry name" value="Helicase_C-like"/>
</dbReference>
<keyword evidence="8 20" id="KW-0347">Helicase</keyword>
<dbReference type="InterPro" id="IPR027417">
    <property type="entry name" value="P-loop_NTPase"/>
</dbReference>
<evidence type="ECO:0000259" key="19">
    <source>
        <dbReference type="PROSITE" id="PS51194"/>
    </source>
</evidence>
<evidence type="ECO:0000256" key="16">
    <source>
        <dbReference type="NCBIfam" id="TIGR01389"/>
    </source>
</evidence>
<evidence type="ECO:0000256" key="7">
    <source>
        <dbReference type="ARBA" id="ARBA00022801"/>
    </source>
</evidence>
<keyword evidence="5" id="KW-0547">Nucleotide-binding</keyword>
<dbReference type="GO" id="GO:0003677">
    <property type="term" value="F:DNA binding"/>
    <property type="evidence" value="ECO:0007669"/>
    <property type="project" value="UniProtKB-KW"/>
</dbReference>
<dbReference type="InterPro" id="IPR004589">
    <property type="entry name" value="DNA_helicase_ATP-dep_RecQ"/>
</dbReference>
<dbReference type="SMART" id="SM00341">
    <property type="entry name" value="HRDC"/>
    <property type="match status" value="1"/>
</dbReference>
<dbReference type="GO" id="GO:0005737">
    <property type="term" value="C:cytoplasm"/>
    <property type="evidence" value="ECO:0007669"/>
    <property type="project" value="TreeGrafter"/>
</dbReference>
<feature type="domain" description="Helicase ATP-binding" evidence="18">
    <location>
        <begin position="35"/>
        <end position="203"/>
    </location>
</feature>
<dbReference type="GO" id="GO:0016787">
    <property type="term" value="F:hydrolase activity"/>
    <property type="evidence" value="ECO:0007669"/>
    <property type="project" value="UniProtKB-KW"/>
</dbReference>
<keyword evidence="10" id="KW-0067">ATP-binding</keyword>
<feature type="domain" description="HRDC" evidence="17">
    <location>
        <begin position="541"/>
        <end position="613"/>
    </location>
</feature>
<comment type="cofactor">
    <cofactor evidence="2">
        <name>Zn(2+)</name>
        <dbReference type="ChEBI" id="CHEBI:29105"/>
    </cofactor>
</comment>
<keyword evidence="12" id="KW-0233">DNA recombination</keyword>
<dbReference type="InterPro" id="IPR018982">
    <property type="entry name" value="RQC_domain"/>
</dbReference>
<dbReference type="GO" id="GO:0030894">
    <property type="term" value="C:replisome"/>
    <property type="evidence" value="ECO:0007669"/>
    <property type="project" value="TreeGrafter"/>
</dbReference>
<evidence type="ECO:0000256" key="8">
    <source>
        <dbReference type="ARBA" id="ARBA00022806"/>
    </source>
</evidence>
<dbReference type="Pfam" id="PF00271">
    <property type="entry name" value="Helicase_C"/>
    <property type="match status" value="1"/>
</dbReference>
<dbReference type="GO" id="GO:0009378">
    <property type="term" value="F:four-way junction helicase activity"/>
    <property type="evidence" value="ECO:0007669"/>
    <property type="project" value="TreeGrafter"/>
</dbReference>
<evidence type="ECO:0000313" key="21">
    <source>
        <dbReference type="Proteomes" id="UP000185511"/>
    </source>
</evidence>
<dbReference type="InterPro" id="IPR032284">
    <property type="entry name" value="RecQ_Zn-bd"/>
</dbReference>
<dbReference type="Pfam" id="PF00270">
    <property type="entry name" value="DEAD"/>
    <property type="match status" value="1"/>
</dbReference>
<dbReference type="PANTHER" id="PTHR13710">
    <property type="entry name" value="DNA HELICASE RECQ FAMILY MEMBER"/>
    <property type="match status" value="1"/>
</dbReference>
<dbReference type="GO" id="GO:0009432">
    <property type="term" value="P:SOS response"/>
    <property type="evidence" value="ECO:0007669"/>
    <property type="project" value="UniProtKB-UniRule"/>
</dbReference>
<keyword evidence="4" id="KW-0479">Metal-binding</keyword>
<dbReference type="PROSITE" id="PS50967">
    <property type="entry name" value="HRDC"/>
    <property type="match status" value="1"/>
</dbReference>
<keyword evidence="9" id="KW-0862">Zinc</keyword>
<evidence type="ECO:0000259" key="18">
    <source>
        <dbReference type="PROSITE" id="PS51192"/>
    </source>
</evidence>
<evidence type="ECO:0000256" key="10">
    <source>
        <dbReference type="ARBA" id="ARBA00022840"/>
    </source>
</evidence>
<dbReference type="FunFam" id="3.40.50.300:FF:000296">
    <property type="entry name" value="ATP-dependent DNA helicase RecQ"/>
    <property type="match status" value="1"/>
</dbReference>
<dbReference type="GO" id="GO:0006281">
    <property type="term" value="P:DNA repair"/>
    <property type="evidence" value="ECO:0007669"/>
    <property type="project" value="UniProtKB-KW"/>
</dbReference>
<feature type="domain" description="Helicase C-terminal" evidence="19">
    <location>
        <begin position="224"/>
        <end position="375"/>
    </location>
</feature>
<dbReference type="InterPro" id="IPR044876">
    <property type="entry name" value="HRDC_dom_sf"/>
</dbReference>
<evidence type="ECO:0000256" key="15">
    <source>
        <dbReference type="ARBA" id="ARBA00034617"/>
    </source>
</evidence>
<gene>
    <name evidence="20" type="ORF">UA74_10535</name>
</gene>
<evidence type="ECO:0000256" key="13">
    <source>
        <dbReference type="ARBA" id="ARBA00023204"/>
    </source>
</evidence>
<keyword evidence="11" id="KW-0238">DNA-binding</keyword>
<dbReference type="GO" id="GO:0043138">
    <property type="term" value="F:3'-5' DNA helicase activity"/>
    <property type="evidence" value="ECO:0007669"/>
    <property type="project" value="UniProtKB-EC"/>
</dbReference>
<evidence type="ECO:0000313" key="20">
    <source>
        <dbReference type="EMBL" id="APU14170.1"/>
    </source>
</evidence>
<protein>
    <recommendedName>
        <fullName evidence="16">DNA helicase RecQ</fullName>
        <ecNumber evidence="16">5.6.2.4</ecNumber>
    </recommendedName>
</protein>
<dbReference type="AlphaFoldDB" id="A0AAC9LD34"/>
<dbReference type="GO" id="GO:0046872">
    <property type="term" value="F:metal ion binding"/>
    <property type="evidence" value="ECO:0007669"/>
    <property type="project" value="UniProtKB-KW"/>
</dbReference>
<dbReference type="GO" id="GO:0006260">
    <property type="term" value="P:DNA replication"/>
    <property type="evidence" value="ECO:0007669"/>
    <property type="project" value="InterPro"/>
</dbReference>
<dbReference type="GO" id="GO:0005524">
    <property type="term" value="F:ATP binding"/>
    <property type="evidence" value="ECO:0007669"/>
    <property type="project" value="UniProtKB-KW"/>
</dbReference>
<evidence type="ECO:0000256" key="11">
    <source>
        <dbReference type="ARBA" id="ARBA00023125"/>
    </source>
</evidence>